<name>A0A5B8NR94_9CHRO</name>
<evidence type="ECO:0000313" key="4">
    <source>
        <dbReference type="Proteomes" id="UP000318453"/>
    </source>
</evidence>
<dbReference type="InterPro" id="IPR025669">
    <property type="entry name" value="AAA_dom"/>
</dbReference>
<organism evidence="3 4">
    <name type="scientific">Euhalothece natronophila Z-M001</name>
    <dbReference type="NCBI Taxonomy" id="522448"/>
    <lineage>
        <taxon>Bacteria</taxon>
        <taxon>Bacillati</taxon>
        <taxon>Cyanobacteriota</taxon>
        <taxon>Cyanophyceae</taxon>
        <taxon>Oscillatoriophycideae</taxon>
        <taxon>Chroococcales</taxon>
        <taxon>Halothecacae</taxon>
        <taxon>Halothece cluster</taxon>
        <taxon>Euhalothece</taxon>
    </lineage>
</organism>
<dbReference type="RefSeq" id="WP_146297680.1">
    <property type="nucleotide sequence ID" value="NZ_CP042330.1"/>
</dbReference>
<accession>A0A5B8NR94</accession>
<evidence type="ECO:0000256" key="1">
    <source>
        <dbReference type="ARBA" id="ARBA00006976"/>
    </source>
</evidence>
<keyword evidence="3" id="KW-0614">Plasmid</keyword>
<reference evidence="3" key="1">
    <citation type="submission" date="2019-08" db="EMBL/GenBank/DDBJ databases">
        <title>Carotenoids and Carotenoid Binding Proteins in the Halophilic Cyanobacterium Euhalothece sp. ZM00.</title>
        <authorList>
            <person name="Cho S.M."/>
            <person name="Song J.Y."/>
            <person name="Park Y.-I."/>
        </authorList>
    </citation>
    <scope>NUCLEOTIDE SEQUENCE [LARGE SCALE GENOMIC DNA]</scope>
    <source>
        <strain evidence="3">Z-M001</strain>
        <plasmid evidence="3">pEu4</plasmid>
    </source>
</reference>
<keyword evidence="4" id="KW-1185">Reference proteome</keyword>
<dbReference type="SUPFAM" id="SSF52540">
    <property type="entry name" value="P-loop containing nucleoside triphosphate hydrolases"/>
    <property type="match status" value="1"/>
</dbReference>
<dbReference type="OrthoDB" id="477717at2"/>
<dbReference type="PANTHER" id="PTHR13696">
    <property type="entry name" value="P-LOOP CONTAINING NUCLEOSIDE TRIPHOSPHATE HYDROLASE"/>
    <property type="match status" value="1"/>
</dbReference>
<comment type="similarity">
    <text evidence="1">Belongs to the ParA family.</text>
</comment>
<dbReference type="Pfam" id="PF13614">
    <property type="entry name" value="AAA_31"/>
    <property type="match status" value="1"/>
</dbReference>
<dbReference type="KEGG" id="enn:FRE64_17275"/>
<evidence type="ECO:0000313" key="3">
    <source>
        <dbReference type="EMBL" id="QDZ41712.1"/>
    </source>
</evidence>
<evidence type="ECO:0000259" key="2">
    <source>
        <dbReference type="Pfam" id="PF13614"/>
    </source>
</evidence>
<dbReference type="Proteomes" id="UP000318453">
    <property type="component" value="Plasmid pEu4"/>
</dbReference>
<dbReference type="AlphaFoldDB" id="A0A5B8NR94"/>
<dbReference type="InterPro" id="IPR050678">
    <property type="entry name" value="DNA_Partitioning_ATPase"/>
</dbReference>
<protein>
    <submittedName>
        <fullName evidence="3">ParA family protein</fullName>
    </submittedName>
</protein>
<dbReference type="CDD" id="cd02042">
    <property type="entry name" value="ParAB_family"/>
    <property type="match status" value="1"/>
</dbReference>
<dbReference type="PANTHER" id="PTHR13696:SF52">
    <property type="entry name" value="PARA FAMILY PROTEIN CT_582"/>
    <property type="match status" value="1"/>
</dbReference>
<feature type="domain" description="AAA" evidence="2">
    <location>
        <begin position="3"/>
        <end position="178"/>
    </location>
</feature>
<geneLocation type="plasmid" evidence="4">
    <name>peu4</name>
</geneLocation>
<gene>
    <name evidence="3" type="ORF">FRE64_17275</name>
</gene>
<dbReference type="Gene3D" id="3.40.50.300">
    <property type="entry name" value="P-loop containing nucleotide triphosphate hydrolases"/>
    <property type="match status" value="1"/>
</dbReference>
<sequence length="252" mass="27694">MVRVIAIFNVKGGVGKSTTTYNLGIGLARNNHQRVLLIDIDPQGNTGASLGIHVWELELQIKDLLQRKASLEEVILKTEQGVDLIPSNITLAEAEIPISGLPGRELLLKRAIAPLLDHYDYILIDCPPNIGVFAINALMASEEILVPVDMSYLGLIGISAINRTLEMVTTALDHSLTITGVLATRYDRRNNLSKEVFNSLGEYFGDRLLKTIIPETVKLREAPSFGQSIFDYDPKGRGAKAYQALVDEVTNQ</sequence>
<proteinExistence type="inferred from homology"/>
<dbReference type="InterPro" id="IPR027417">
    <property type="entry name" value="P-loop_NTPase"/>
</dbReference>
<dbReference type="EMBL" id="CP042330">
    <property type="protein sequence ID" value="QDZ41712.1"/>
    <property type="molecule type" value="Genomic_DNA"/>
</dbReference>
<dbReference type="FunFam" id="3.40.50.300:FF:000285">
    <property type="entry name" value="Sporulation initiation inhibitor Soj"/>
    <property type="match status" value="1"/>
</dbReference>